<evidence type="ECO:0000256" key="4">
    <source>
        <dbReference type="ARBA" id="ARBA00022519"/>
    </source>
</evidence>
<dbReference type="PANTHER" id="PTHR39342:SF1">
    <property type="entry name" value="UPF0283 MEMBRANE PROTEIN YCJF"/>
    <property type="match status" value="1"/>
</dbReference>
<keyword evidence="6 8" id="KW-1133">Transmembrane helix</keyword>
<protein>
    <submittedName>
        <fullName evidence="9">Membrane protein</fullName>
    </submittedName>
</protein>
<evidence type="ECO:0000256" key="6">
    <source>
        <dbReference type="ARBA" id="ARBA00022989"/>
    </source>
</evidence>
<keyword evidence="7 8" id="KW-0472">Membrane</keyword>
<name>A0ABR9EE43_9GAMM</name>
<keyword evidence="10" id="KW-1185">Reference proteome</keyword>
<dbReference type="NCBIfam" id="TIGR01620">
    <property type="entry name" value="hyp_HI0043"/>
    <property type="match status" value="1"/>
</dbReference>
<feature type="transmembrane region" description="Helical" evidence="8">
    <location>
        <begin position="69"/>
        <end position="87"/>
    </location>
</feature>
<reference evidence="9 10" key="1">
    <citation type="submission" date="2015-03" db="EMBL/GenBank/DDBJ databases">
        <title>Genome sequence of Pseudoalteromonas aurantia.</title>
        <authorList>
            <person name="Xie B.-B."/>
            <person name="Rong J.-C."/>
            <person name="Qin Q.-L."/>
            <person name="Zhang Y.-Z."/>
        </authorList>
    </citation>
    <scope>NUCLEOTIDE SEQUENCE [LARGE SCALE GENOMIC DNA]</scope>
    <source>
        <strain evidence="9 10">208</strain>
    </source>
</reference>
<evidence type="ECO:0000256" key="2">
    <source>
        <dbReference type="ARBA" id="ARBA00008255"/>
    </source>
</evidence>
<dbReference type="InterPro" id="IPR006507">
    <property type="entry name" value="UPF0283"/>
</dbReference>
<keyword evidence="3" id="KW-1003">Cell membrane</keyword>
<dbReference type="EMBL" id="AQGV01000012">
    <property type="protein sequence ID" value="MBE0369097.1"/>
    <property type="molecule type" value="Genomic_DNA"/>
</dbReference>
<dbReference type="PANTHER" id="PTHR39342">
    <property type="entry name" value="UPF0283 MEMBRANE PROTEIN YCJF"/>
    <property type="match status" value="1"/>
</dbReference>
<evidence type="ECO:0000256" key="5">
    <source>
        <dbReference type="ARBA" id="ARBA00022692"/>
    </source>
</evidence>
<gene>
    <name evidence="9" type="primary">ycjF</name>
    <name evidence="9" type="ORF">PAUR_a2874</name>
</gene>
<comment type="caution">
    <text evidence="9">The sequence shown here is derived from an EMBL/GenBank/DDBJ whole genome shotgun (WGS) entry which is preliminary data.</text>
</comment>
<comment type="similarity">
    <text evidence="2">Belongs to the UPF0283 family.</text>
</comment>
<evidence type="ECO:0000256" key="7">
    <source>
        <dbReference type="ARBA" id="ARBA00023136"/>
    </source>
</evidence>
<evidence type="ECO:0000256" key="8">
    <source>
        <dbReference type="SAM" id="Phobius"/>
    </source>
</evidence>
<sequence length="344" mass="38143">MTEQNELRAGRRIKIDKVQQPEQLKDDSLLAGKRIVQATSVEITQVDEAESALDQTLKPKSSGMSIKRLLFIGLMILIVIESVYSIVDAIQRSWFLGGVYIVVLLLALIVVLRFTIGEYRALRLLSNRTSTQSDALRLLNSTQIGEAQQWLAPLLTLHTPDEVLEFKASIKSHHTDKEVLQLYQNTLLKSQDEQAKALINTHATTSAMLVALSPMALLDMLAVLWRGVHLVEKLSQHYGIPLGYRSRITLYRLLLKQMVFAGAAELVSDLASTSLGAELLTKLSARAAQGLSAGVFTARLGYKAMEICRPLPQLEQKPRLLKSTIETVFTTLLSKGDNKPASKE</sequence>
<keyword evidence="5 8" id="KW-0812">Transmembrane</keyword>
<comment type="subcellular location">
    <subcellularLocation>
        <location evidence="1">Cell inner membrane</location>
        <topology evidence="1">Multi-pass membrane protein</topology>
    </subcellularLocation>
</comment>
<evidence type="ECO:0000313" key="9">
    <source>
        <dbReference type="EMBL" id="MBE0369097.1"/>
    </source>
</evidence>
<accession>A0ABR9EE43</accession>
<dbReference type="InterPro" id="IPR021147">
    <property type="entry name" value="DUF697"/>
</dbReference>
<dbReference type="Pfam" id="PF05128">
    <property type="entry name" value="DUF697"/>
    <property type="match status" value="1"/>
</dbReference>
<evidence type="ECO:0000256" key="1">
    <source>
        <dbReference type="ARBA" id="ARBA00004429"/>
    </source>
</evidence>
<dbReference type="Proteomes" id="UP000615755">
    <property type="component" value="Unassembled WGS sequence"/>
</dbReference>
<proteinExistence type="inferred from homology"/>
<evidence type="ECO:0000313" key="10">
    <source>
        <dbReference type="Proteomes" id="UP000615755"/>
    </source>
</evidence>
<dbReference type="RefSeq" id="WP_192508276.1">
    <property type="nucleotide sequence ID" value="NZ_AQGV01000012.1"/>
</dbReference>
<keyword evidence="4" id="KW-0997">Cell inner membrane</keyword>
<feature type="transmembrane region" description="Helical" evidence="8">
    <location>
        <begin position="93"/>
        <end position="116"/>
    </location>
</feature>
<organism evidence="9 10">
    <name type="scientific">Pseudoalteromonas aurantia 208</name>
    <dbReference type="NCBI Taxonomy" id="1314867"/>
    <lineage>
        <taxon>Bacteria</taxon>
        <taxon>Pseudomonadati</taxon>
        <taxon>Pseudomonadota</taxon>
        <taxon>Gammaproteobacteria</taxon>
        <taxon>Alteromonadales</taxon>
        <taxon>Pseudoalteromonadaceae</taxon>
        <taxon>Pseudoalteromonas</taxon>
    </lineage>
</organism>
<evidence type="ECO:0000256" key="3">
    <source>
        <dbReference type="ARBA" id="ARBA00022475"/>
    </source>
</evidence>